<keyword evidence="1" id="KW-0812">Transmembrane</keyword>
<name>A0A7T8BAK8_9SPIR</name>
<keyword evidence="1" id="KW-0472">Membrane</keyword>
<organism evidence="2 3">
    <name type="scientific">Breznakiella homolactica</name>
    <dbReference type="NCBI Taxonomy" id="2798577"/>
    <lineage>
        <taxon>Bacteria</taxon>
        <taxon>Pseudomonadati</taxon>
        <taxon>Spirochaetota</taxon>
        <taxon>Spirochaetia</taxon>
        <taxon>Spirochaetales</taxon>
        <taxon>Breznakiellaceae</taxon>
        <taxon>Breznakiella</taxon>
    </lineage>
</organism>
<dbReference type="EMBL" id="CP067089">
    <property type="protein sequence ID" value="QQO09125.1"/>
    <property type="molecule type" value="Genomic_DNA"/>
</dbReference>
<feature type="transmembrane region" description="Helical" evidence="1">
    <location>
        <begin position="213"/>
        <end position="234"/>
    </location>
</feature>
<dbReference type="Proteomes" id="UP000595917">
    <property type="component" value="Chromosome"/>
</dbReference>
<dbReference type="RefSeq" id="WP_215626430.1">
    <property type="nucleotide sequence ID" value="NZ_CP067089.2"/>
</dbReference>
<keyword evidence="1" id="KW-1133">Transmembrane helix</keyword>
<evidence type="ECO:0000313" key="3">
    <source>
        <dbReference type="Proteomes" id="UP000595917"/>
    </source>
</evidence>
<evidence type="ECO:0000256" key="1">
    <source>
        <dbReference type="SAM" id="Phobius"/>
    </source>
</evidence>
<protein>
    <submittedName>
        <fullName evidence="2">DUF4184 family protein</fullName>
    </submittedName>
</protein>
<feature type="transmembrane region" description="Helical" evidence="1">
    <location>
        <begin position="102"/>
        <end position="121"/>
    </location>
</feature>
<sequence>MPFTFSHPAAVLPLVKSKRLPLSLSALVMGSIIPDFEYFFRMRSSVSHTLAGTLYFNMPLCFLVLILFHAVVRDPLITHLPGFLKARFIRYRGTDWLRYFRTHWIAVILSVLIGIASHLLWDSFTHRTGFFVRHFSILQKPLGSPGHLIALYRLFQHCSTIAGGLIIAGAVLAMPRDSLPEEQPRRWYWPVFFLVTAGLLVLRRFLWSGTWRLWELAVSSVAAVLGAVVIAGIVDYLQKRRLIPSCGG</sequence>
<dbReference type="InterPro" id="IPR025238">
    <property type="entry name" value="DUF4184"/>
</dbReference>
<feature type="transmembrane region" description="Helical" evidence="1">
    <location>
        <begin position="52"/>
        <end position="72"/>
    </location>
</feature>
<feature type="transmembrane region" description="Helical" evidence="1">
    <location>
        <begin position="187"/>
        <end position="206"/>
    </location>
</feature>
<keyword evidence="3" id="KW-1185">Reference proteome</keyword>
<reference evidence="2" key="1">
    <citation type="submission" date="2021-01" db="EMBL/GenBank/DDBJ databases">
        <title>Description of Breznakiella homolactica.</title>
        <authorList>
            <person name="Song Y."/>
            <person name="Brune A."/>
        </authorList>
    </citation>
    <scope>NUCLEOTIDE SEQUENCE</scope>
    <source>
        <strain evidence="2">RmG30</strain>
    </source>
</reference>
<gene>
    <name evidence="2" type="ORF">JFL75_19690</name>
</gene>
<evidence type="ECO:0000313" key="2">
    <source>
        <dbReference type="EMBL" id="QQO09125.1"/>
    </source>
</evidence>
<dbReference type="AlphaFoldDB" id="A0A7T8BAK8"/>
<accession>A0A7T8BAK8</accession>
<proteinExistence type="predicted"/>
<dbReference type="Pfam" id="PF13803">
    <property type="entry name" value="DUF4184"/>
    <property type="match status" value="1"/>
</dbReference>
<feature type="transmembrane region" description="Helical" evidence="1">
    <location>
        <begin position="154"/>
        <end position="175"/>
    </location>
</feature>
<dbReference type="KEGG" id="bhc:JFL75_19690"/>